<feature type="domain" description="TFIIS N-terminal" evidence="3">
    <location>
        <begin position="356"/>
        <end position="434"/>
    </location>
</feature>
<dbReference type="PANTHER" id="PTHR46557">
    <property type="entry name" value="SERINE/THREONINE-PROTEIN PHOSPHATASE 1 REGULATORY SUBUNIT 10-RELATED"/>
    <property type="match status" value="1"/>
</dbReference>
<evidence type="ECO:0000313" key="5">
    <source>
        <dbReference type="Proteomes" id="UP000054988"/>
    </source>
</evidence>
<feature type="compositionally biased region" description="Low complexity" evidence="2">
    <location>
        <begin position="562"/>
        <end position="597"/>
    </location>
</feature>
<feature type="region of interest" description="Disordered" evidence="2">
    <location>
        <begin position="189"/>
        <end position="215"/>
    </location>
</feature>
<feature type="region of interest" description="Disordered" evidence="2">
    <location>
        <begin position="233"/>
        <end position="286"/>
    </location>
</feature>
<evidence type="ECO:0000256" key="1">
    <source>
        <dbReference type="PROSITE-ProRule" id="PRU00649"/>
    </source>
</evidence>
<dbReference type="PANTHER" id="PTHR46557:SF1">
    <property type="entry name" value="SERINE_THREONINE-PROTEIN PHOSPHATASE 1 REGULATORY SUBUNIT 10"/>
    <property type="match status" value="1"/>
</dbReference>
<accession>A0A0W0EUM3</accession>
<dbReference type="InterPro" id="IPR017923">
    <property type="entry name" value="TFIIS_N"/>
</dbReference>
<feature type="compositionally biased region" description="Pro residues" evidence="2">
    <location>
        <begin position="268"/>
        <end position="281"/>
    </location>
</feature>
<dbReference type="eggNOG" id="ENOG502S7AC">
    <property type="taxonomic scope" value="Eukaryota"/>
</dbReference>
<dbReference type="Proteomes" id="UP000054988">
    <property type="component" value="Unassembled WGS sequence"/>
</dbReference>
<comment type="subcellular location">
    <subcellularLocation>
        <location evidence="1">Nucleus</location>
    </subcellularLocation>
</comment>
<feature type="compositionally biased region" description="Gly residues" evidence="2">
    <location>
        <begin position="893"/>
        <end position="926"/>
    </location>
</feature>
<feature type="compositionally biased region" description="Polar residues" evidence="2">
    <location>
        <begin position="529"/>
        <end position="546"/>
    </location>
</feature>
<dbReference type="Pfam" id="PF08711">
    <property type="entry name" value="Med26"/>
    <property type="match status" value="1"/>
</dbReference>
<feature type="region of interest" description="Disordered" evidence="2">
    <location>
        <begin position="103"/>
        <end position="174"/>
    </location>
</feature>
<dbReference type="AlphaFoldDB" id="A0A0W0EUM3"/>
<feature type="compositionally biased region" description="Polar residues" evidence="2">
    <location>
        <begin position="144"/>
        <end position="158"/>
    </location>
</feature>
<dbReference type="GO" id="GO:0005634">
    <property type="term" value="C:nucleus"/>
    <property type="evidence" value="ECO:0007669"/>
    <property type="project" value="UniProtKB-SubCell"/>
</dbReference>
<dbReference type="InterPro" id="IPR035441">
    <property type="entry name" value="TFIIS/LEDGF_dom_sf"/>
</dbReference>
<sequence>MDHNLWMHMSDGQRGQATVVEDWVKERSTTPAATSGQSSSSVLDLDFINEMGLSTPGPSSSSLYIPSSQFGNYYVPPYNTMPYGSSSWTSSSTLPLSSYSSLNGATTSTATSSSSQSHQSPPQVQAQRQHSPPEPTMVIDPVLTSMSGSNTSSPNKNHQYSQSPPPQSTSTAYSYPQYSSLSSFMPHLYSQTQPQQQQQHSPPSQGTLSPQALHAASPSSLLNAITPSQFYGQLQQSQPHPKQEQQSTPLPTQQSPQPVASGSGLHHLPPPQQSTPQPQGPTPEQRRQQLYTSIKPLLLSSAFTGAQAVNTLVQRLDDFGSQDVDASLRMEILTKIRDGAGNHYFRAWGENSTALDITREWLKAAYTAKEGDPLAETTMPLLHIIDRLPLTLESLKGSKLGKVVVKIVKEPPTPAIKDMASNVERRWRLLVESASKTNGHNTKDTQDPKGAKKRKEPASSTNGKIAPPAKKAAVGSSTASKPSTALASASTIVKAAGGAGVKDAKSDSGFFSAPKPKPKLPTFKKAPPTSNNTSTLDSVAQPSSIDPFQEVLKSMGKARPRSQSPAAGSTSAATATPPSTTNTPPLVGSTSVTGLTKSGKKKKSVTWAPQESLESIKWIEKVIYDGDPSDATHHHSLRDLDRGEGAALHAHLFEETLDWSEPPLIEIPIDIECPPRGEGSLEKNTQEQREKTALVAVYLNPAHVPESPGEPATTLPDEEVDKDVTVMTCGPEVDGVFFSEAVPQPQETAASSVADLVAQLATGNTGITMNGIGASGSDSSAGGFGTNGTTVNGFNNGLGGMRTKIVDLEGEYPFVNLNINTSCCLDAMAAIQQHMQTLTPEQMQMLLQQLNPAGGSASFGDNWQQPGGQGQFSDFGYQDETGSGDRSWADTGSGIGGRGGGRGGGGSGSGGRFRGRGRGGGDGGGFRHNKRKPCSFFQSGRRANQIFNLEKQKKLITSQ</sequence>
<dbReference type="SUPFAM" id="SSF47676">
    <property type="entry name" value="Conserved domain common to transcription factors TFIIS, elongin A, CRSP70"/>
    <property type="match status" value="1"/>
</dbReference>
<dbReference type="GO" id="GO:0072357">
    <property type="term" value="C:PTW/PP1 phosphatase complex"/>
    <property type="evidence" value="ECO:0007669"/>
    <property type="project" value="TreeGrafter"/>
</dbReference>
<dbReference type="GO" id="GO:0008157">
    <property type="term" value="F:protein phosphatase 1 binding"/>
    <property type="evidence" value="ECO:0007669"/>
    <property type="project" value="TreeGrafter"/>
</dbReference>
<feature type="compositionally biased region" description="Low complexity" evidence="2">
    <location>
        <begin position="190"/>
        <end position="205"/>
    </location>
</feature>
<feature type="region of interest" description="Disordered" evidence="2">
    <location>
        <begin position="433"/>
        <end position="484"/>
    </location>
</feature>
<protein>
    <recommendedName>
        <fullName evidence="3">TFIIS N-terminal domain-containing protein</fullName>
    </recommendedName>
</protein>
<feature type="region of interest" description="Disordered" evidence="2">
    <location>
        <begin position="497"/>
        <end position="607"/>
    </location>
</feature>
<dbReference type="PROSITE" id="PS51319">
    <property type="entry name" value="TFIIS_N"/>
    <property type="match status" value="1"/>
</dbReference>
<feature type="compositionally biased region" description="Low complexity" evidence="2">
    <location>
        <begin position="103"/>
        <end position="127"/>
    </location>
</feature>
<feature type="compositionally biased region" description="Low complexity" evidence="2">
    <location>
        <begin position="233"/>
        <end position="258"/>
    </location>
</feature>
<reference evidence="4 5" key="1">
    <citation type="submission" date="2015-12" db="EMBL/GenBank/DDBJ databases">
        <title>Draft genome sequence of Moniliophthora roreri, the causal agent of frosty pod rot of cacao.</title>
        <authorList>
            <person name="Aime M.C."/>
            <person name="Diaz-Valderrama J.R."/>
            <person name="Kijpornyongpan T."/>
            <person name="Phillips-Mora W."/>
        </authorList>
    </citation>
    <scope>NUCLEOTIDE SEQUENCE [LARGE SCALE GENOMIC DNA]</scope>
    <source>
        <strain evidence="4 5">MCA 2952</strain>
    </source>
</reference>
<dbReference type="GO" id="GO:0000785">
    <property type="term" value="C:chromatin"/>
    <property type="evidence" value="ECO:0007669"/>
    <property type="project" value="TreeGrafter"/>
</dbReference>
<comment type="caution">
    <text evidence="4">The sequence shown here is derived from an EMBL/GenBank/DDBJ whole genome shotgun (WGS) entry which is preliminary data.</text>
</comment>
<feature type="compositionally biased region" description="Basic and acidic residues" evidence="2">
    <location>
        <begin position="441"/>
        <end position="450"/>
    </location>
</feature>
<proteinExistence type="predicted"/>
<feature type="region of interest" description="Disordered" evidence="2">
    <location>
        <begin position="865"/>
        <end position="935"/>
    </location>
</feature>
<feature type="compositionally biased region" description="Polar residues" evidence="2">
    <location>
        <begin position="475"/>
        <end position="484"/>
    </location>
</feature>
<evidence type="ECO:0000313" key="4">
    <source>
        <dbReference type="EMBL" id="KTB27772.1"/>
    </source>
</evidence>
<evidence type="ECO:0000259" key="3">
    <source>
        <dbReference type="PROSITE" id="PS51319"/>
    </source>
</evidence>
<evidence type="ECO:0000256" key="2">
    <source>
        <dbReference type="SAM" id="MobiDB-lite"/>
    </source>
</evidence>
<gene>
    <name evidence="4" type="ORF">WG66_19692</name>
</gene>
<keyword evidence="1" id="KW-0539">Nucleus</keyword>
<organism evidence="4 5">
    <name type="scientific">Moniliophthora roreri</name>
    <name type="common">Frosty pod rot fungus</name>
    <name type="synonym">Monilia roreri</name>
    <dbReference type="NCBI Taxonomy" id="221103"/>
    <lineage>
        <taxon>Eukaryota</taxon>
        <taxon>Fungi</taxon>
        <taxon>Dikarya</taxon>
        <taxon>Basidiomycota</taxon>
        <taxon>Agaricomycotina</taxon>
        <taxon>Agaricomycetes</taxon>
        <taxon>Agaricomycetidae</taxon>
        <taxon>Agaricales</taxon>
        <taxon>Marasmiineae</taxon>
        <taxon>Marasmiaceae</taxon>
        <taxon>Moniliophthora</taxon>
    </lineage>
</organism>
<dbReference type="EMBL" id="LATX01002520">
    <property type="protein sequence ID" value="KTB27772.1"/>
    <property type="molecule type" value="Genomic_DNA"/>
</dbReference>
<dbReference type="Gene3D" id="1.20.930.10">
    <property type="entry name" value="Conserved domain common to transcription factors TFIIS, elongin A, CRSP70"/>
    <property type="match status" value="1"/>
</dbReference>
<name>A0A0W0EUM3_MONRR</name>